<evidence type="ECO:0000313" key="3">
    <source>
        <dbReference type="Proteomes" id="UP000243096"/>
    </source>
</evidence>
<gene>
    <name evidence="2" type="ORF">B0O95_11816</name>
</gene>
<accession>A0A2P5K763</accession>
<proteinExistence type="predicted"/>
<dbReference type="Pfam" id="PF14065">
    <property type="entry name" value="Pvc16_N"/>
    <property type="match status" value="1"/>
</dbReference>
<dbReference type="EMBL" id="PRDW01000018">
    <property type="protein sequence ID" value="PPB81900.1"/>
    <property type="molecule type" value="Genomic_DNA"/>
</dbReference>
<sequence>MATPPAIQSDTTLIELNTAIADALQPYLPSDVTICFTLPNAGENPDIPTVSVFLYDIQEDLQLRTTQGRQYDPGSGQLLPGTAQMRCCYLITYWDSSHSSSSDAPDAGASSQAMVIMNYVLNGLLNNRLLPALPGAYTRVLPPSEELNSLGNFWQSMGNKPRLCLSYAVTVPIRLTDPQVKIAPVLSVSHQVEQYSGIDWHDQAAQALKAALVMALIQAHTSAWNAEDRAQLDKMTLICQPAERLITREAISVTPQRLFVTLSGMVTTVNKARIAQVLERWASSATPVATLAGYALSVDKVDNQLTTPEQ</sequence>
<protein>
    <submittedName>
        <fullName evidence="2">Uncharacterized protein DUF4255</fullName>
    </submittedName>
</protein>
<feature type="domain" description="Pvc16 N-terminal" evidence="1">
    <location>
        <begin position="17"/>
        <end position="185"/>
    </location>
</feature>
<dbReference type="RefSeq" id="WP_104078381.1">
    <property type="nucleotide sequence ID" value="NZ_CP062179.1"/>
</dbReference>
<name>A0A2P5K763_9BURK</name>
<dbReference type="InterPro" id="IPR025351">
    <property type="entry name" value="Pvc16_N"/>
</dbReference>
<reference evidence="2 3" key="1">
    <citation type="submission" date="2018-01" db="EMBL/GenBank/DDBJ databases">
        <title>Genomic Encyclopedia of Type Strains, Phase III (KMG-III): the genomes of soil and plant-associated and newly described type strains.</title>
        <authorList>
            <person name="Whitman W."/>
        </authorList>
    </citation>
    <scope>NUCLEOTIDE SEQUENCE [LARGE SCALE GENOMIC DNA]</scope>
    <source>
        <strain evidence="2 3">HKI456</strain>
    </source>
</reference>
<keyword evidence="3" id="KW-1185">Reference proteome</keyword>
<dbReference type="Proteomes" id="UP000243096">
    <property type="component" value="Unassembled WGS sequence"/>
</dbReference>
<evidence type="ECO:0000259" key="1">
    <source>
        <dbReference type="Pfam" id="PF14065"/>
    </source>
</evidence>
<dbReference type="AlphaFoldDB" id="A0A2P5K763"/>
<evidence type="ECO:0000313" key="2">
    <source>
        <dbReference type="EMBL" id="PPB81900.1"/>
    </source>
</evidence>
<organism evidence="2 3">
    <name type="scientific">Mycetohabitans endofungorum</name>
    <dbReference type="NCBI Taxonomy" id="417203"/>
    <lineage>
        <taxon>Bacteria</taxon>
        <taxon>Pseudomonadati</taxon>
        <taxon>Pseudomonadota</taxon>
        <taxon>Betaproteobacteria</taxon>
        <taxon>Burkholderiales</taxon>
        <taxon>Burkholderiaceae</taxon>
        <taxon>Mycetohabitans</taxon>
    </lineage>
</organism>
<comment type="caution">
    <text evidence="2">The sequence shown here is derived from an EMBL/GenBank/DDBJ whole genome shotgun (WGS) entry which is preliminary data.</text>
</comment>
<dbReference type="OrthoDB" id="5514409at2"/>